<accession>A0ACB9KRW0</accession>
<gene>
    <name evidence="1" type="ORF">L6164_033442</name>
</gene>
<evidence type="ECO:0000313" key="1">
    <source>
        <dbReference type="EMBL" id="KAI4300023.1"/>
    </source>
</evidence>
<dbReference type="Proteomes" id="UP000828941">
    <property type="component" value="Chromosome 13"/>
</dbReference>
<keyword evidence="2" id="KW-1185">Reference proteome</keyword>
<proteinExistence type="predicted"/>
<name>A0ACB9KRW0_BAUVA</name>
<dbReference type="EMBL" id="CM039438">
    <property type="protein sequence ID" value="KAI4300023.1"/>
    <property type="molecule type" value="Genomic_DNA"/>
</dbReference>
<comment type="caution">
    <text evidence="1">The sequence shown here is derived from an EMBL/GenBank/DDBJ whole genome shotgun (WGS) entry which is preliminary data.</text>
</comment>
<evidence type="ECO:0000313" key="2">
    <source>
        <dbReference type="Proteomes" id="UP000828941"/>
    </source>
</evidence>
<protein>
    <submittedName>
        <fullName evidence="1">Uncharacterized protein</fullName>
    </submittedName>
</protein>
<sequence>MSLKLFWVLMFIMEKTKILNLITLALAFLALLTKMESSVVLATPRPLCGSQFALANYACATLPHTPGTPPSPPSPPPPSPSPPSPPDDDDDDNVKGHGGRHGHGHGHGNHGHDHGNQHRRGHHHRHQLTSQEENCCRWAREVDSQCVCEILLRLPPFLVRPVHDYTVKVGDMCDVTYSCGGPL</sequence>
<reference evidence="1 2" key="1">
    <citation type="journal article" date="2022" name="DNA Res.">
        <title>Chromosomal-level genome assembly of the orchid tree Bauhinia variegata (Leguminosae; Cercidoideae) supports the allotetraploid origin hypothesis of Bauhinia.</title>
        <authorList>
            <person name="Zhong Y."/>
            <person name="Chen Y."/>
            <person name="Zheng D."/>
            <person name="Pang J."/>
            <person name="Liu Y."/>
            <person name="Luo S."/>
            <person name="Meng S."/>
            <person name="Qian L."/>
            <person name="Wei D."/>
            <person name="Dai S."/>
            <person name="Zhou R."/>
        </authorList>
    </citation>
    <scope>NUCLEOTIDE SEQUENCE [LARGE SCALE GENOMIC DNA]</scope>
    <source>
        <strain evidence="1">BV-YZ2020</strain>
    </source>
</reference>
<organism evidence="1 2">
    <name type="scientific">Bauhinia variegata</name>
    <name type="common">Purple orchid tree</name>
    <name type="synonym">Phanera variegata</name>
    <dbReference type="NCBI Taxonomy" id="167791"/>
    <lineage>
        <taxon>Eukaryota</taxon>
        <taxon>Viridiplantae</taxon>
        <taxon>Streptophyta</taxon>
        <taxon>Embryophyta</taxon>
        <taxon>Tracheophyta</taxon>
        <taxon>Spermatophyta</taxon>
        <taxon>Magnoliopsida</taxon>
        <taxon>eudicotyledons</taxon>
        <taxon>Gunneridae</taxon>
        <taxon>Pentapetalae</taxon>
        <taxon>rosids</taxon>
        <taxon>fabids</taxon>
        <taxon>Fabales</taxon>
        <taxon>Fabaceae</taxon>
        <taxon>Cercidoideae</taxon>
        <taxon>Cercideae</taxon>
        <taxon>Bauhiniinae</taxon>
        <taxon>Bauhinia</taxon>
    </lineage>
</organism>